<dbReference type="PATRIC" id="fig|198214.7.peg.2980"/>
<dbReference type="GeneID" id="1025606"/>
<dbReference type="RefSeq" id="WP_011069462.1">
    <property type="nucleotide sequence ID" value="NZ_BSBP01000006.1"/>
</dbReference>
<dbReference type="Proteomes" id="UP000001006">
    <property type="component" value="Chromosome"/>
</dbReference>
<evidence type="ECO:0000313" key="1">
    <source>
        <dbReference type="EMBL" id="AAN43997.1"/>
    </source>
</evidence>
<name>A0A0H2V107_SHIFL</name>
<dbReference type="AlphaFoldDB" id="A0A0H2V107"/>
<organism evidence="1 2">
    <name type="scientific">Shigella flexneri</name>
    <dbReference type="NCBI Taxonomy" id="623"/>
    <lineage>
        <taxon>Bacteria</taxon>
        <taxon>Pseudomonadati</taxon>
        <taxon>Pseudomonadota</taxon>
        <taxon>Gammaproteobacteria</taxon>
        <taxon>Enterobacterales</taxon>
        <taxon>Enterobacteriaceae</taxon>
        <taxon>Shigella</taxon>
    </lineage>
</organism>
<dbReference type="PaxDb" id="198214-SF2493"/>
<reference evidence="1 2" key="1">
    <citation type="journal article" date="2002" name="Nucleic Acids Res.">
        <title>Genome sequence of Shigella flexneri 2a: insights into pathogenicity through comparison with genomes of Escherichia coli K12 and O157.</title>
        <authorList>
            <person name="Jin Q."/>
            <person name="Yuan Z."/>
            <person name="Xu J."/>
            <person name="Wang Y."/>
            <person name="Shen Y."/>
            <person name="Lu W."/>
            <person name="Wang J."/>
            <person name="Liu H."/>
            <person name="Yang J."/>
            <person name="Yang F."/>
            <person name="Zhang X."/>
            <person name="Zhang J."/>
            <person name="Yang G."/>
            <person name="Wu H."/>
            <person name="Qu D."/>
            <person name="Dong J."/>
            <person name="Sun L."/>
            <person name="Xue Y."/>
            <person name="Zhao A."/>
            <person name="Gao Y."/>
            <person name="Zhu J."/>
            <person name="Kan B."/>
            <person name="Ding K."/>
            <person name="Chen S."/>
            <person name="Cheng H."/>
            <person name="Yao Z."/>
            <person name="He B."/>
            <person name="Chen R."/>
            <person name="Ma D."/>
            <person name="Qiang B."/>
            <person name="Wen Y."/>
            <person name="Hou Y."/>
            <person name="Yu J."/>
        </authorList>
    </citation>
    <scope>NUCLEOTIDE SEQUENCE [LARGE SCALE GENOMIC DNA]</scope>
    <source>
        <strain evidence="2">301 / Serotype 2a</strain>
    </source>
</reference>
<dbReference type="KEGG" id="sfl:SF2493"/>
<dbReference type="HOGENOM" id="CLU_092423_0_0_6"/>
<keyword evidence="2" id="KW-1185">Reference proteome</keyword>
<accession>A0A0H2V107</accession>
<gene>
    <name evidence="1" type="ordered locus">SF2493</name>
</gene>
<protein>
    <submittedName>
        <fullName evidence="1">Uncharacterized protein</fullName>
    </submittedName>
</protein>
<evidence type="ECO:0000313" key="2">
    <source>
        <dbReference type="Proteomes" id="UP000001006"/>
    </source>
</evidence>
<sequence length="263" mass="30821">MRALKIDAISLNFSHSPEWWRSGLIATLPRLDIERIIDTYIKRKRDKFIVKIRGLHIMRISEQQRQILDYLAKNESITARQAADLVYGGNVTRVQVDAARRSLMTMVSNGLIRKQGRAFVAERHINHAYSQDVEELRRQILWVFSKQGQEYFLSEHPNFAAKELTVSGLSCALDYLVGEGCVTYKQLWHALNTLVEDGLLIATRENIEYWIMPRSGRRNHARYISGNRYRTPDFNPTQEDRDRAEMMCREQEKRIMDKLFSMQ</sequence>
<dbReference type="RefSeq" id="NP_708290.1">
    <property type="nucleotide sequence ID" value="NC_004337.2"/>
</dbReference>
<proteinExistence type="predicted"/>
<dbReference type="EMBL" id="AE005674">
    <property type="protein sequence ID" value="AAN43997.1"/>
    <property type="molecule type" value="Genomic_DNA"/>
</dbReference>